<reference evidence="9 10" key="1">
    <citation type="journal article" date="2021" name="Nat. Commun.">
        <title>Genetic determinants of endophytism in the Arabidopsis root mycobiome.</title>
        <authorList>
            <person name="Mesny F."/>
            <person name="Miyauchi S."/>
            <person name="Thiergart T."/>
            <person name="Pickel B."/>
            <person name="Atanasova L."/>
            <person name="Karlsson M."/>
            <person name="Huettel B."/>
            <person name="Barry K.W."/>
            <person name="Haridas S."/>
            <person name="Chen C."/>
            <person name="Bauer D."/>
            <person name="Andreopoulos W."/>
            <person name="Pangilinan J."/>
            <person name="LaButti K."/>
            <person name="Riley R."/>
            <person name="Lipzen A."/>
            <person name="Clum A."/>
            <person name="Drula E."/>
            <person name="Henrissat B."/>
            <person name="Kohler A."/>
            <person name="Grigoriev I.V."/>
            <person name="Martin F.M."/>
            <person name="Hacquard S."/>
        </authorList>
    </citation>
    <scope>NUCLEOTIDE SEQUENCE [LARGE SCALE GENOMIC DNA]</scope>
    <source>
        <strain evidence="9 10">MPI-SDFR-AT-0080</strain>
    </source>
</reference>
<dbReference type="EMBL" id="JAGTJR010000067">
    <property type="protein sequence ID" value="KAH7020632.1"/>
    <property type="molecule type" value="Genomic_DNA"/>
</dbReference>
<accession>A0ABQ8FS34</accession>
<keyword evidence="5 8" id="KW-0378">Hydrolase</keyword>
<dbReference type="PANTHER" id="PTHR33938">
    <property type="entry name" value="FERULOYL ESTERASE B-RELATED"/>
    <property type="match status" value="1"/>
</dbReference>
<evidence type="ECO:0000256" key="4">
    <source>
        <dbReference type="ARBA" id="ARBA00022729"/>
    </source>
</evidence>
<evidence type="ECO:0000256" key="7">
    <source>
        <dbReference type="ARBA" id="ARBA00023157"/>
    </source>
</evidence>
<keyword evidence="4" id="KW-0732">Signal</keyword>
<keyword evidence="10" id="KW-1185">Reference proteome</keyword>
<name>A0ABQ8FS34_9PEZI</name>
<proteinExistence type="inferred from homology"/>
<evidence type="ECO:0000256" key="3">
    <source>
        <dbReference type="ARBA" id="ARBA00022723"/>
    </source>
</evidence>
<keyword evidence="2" id="KW-0719">Serine esterase</keyword>
<dbReference type="Pfam" id="PF07519">
    <property type="entry name" value="Tannase"/>
    <property type="match status" value="1"/>
</dbReference>
<gene>
    <name evidence="9" type="ORF">B0J12DRAFT_585921</name>
</gene>
<dbReference type="SUPFAM" id="SSF53474">
    <property type="entry name" value="alpha/beta-Hydrolases"/>
    <property type="match status" value="1"/>
</dbReference>
<dbReference type="InterPro" id="IPR011118">
    <property type="entry name" value="Tannase/feruloyl_esterase"/>
</dbReference>
<comment type="caution">
    <text evidence="9">The sequence shown here is derived from an EMBL/GenBank/DDBJ whole genome shotgun (WGS) entry which is preliminary data.</text>
</comment>
<evidence type="ECO:0000256" key="8">
    <source>
        <dbReference type="RuleBase" id="RU361238"/>
    </source>
</evidence>
<feature type="non-terminal residue" evidence="9">
    <location>
        <position position="1"/>
    </location>
</feature>
<organism evidence="9 10">
    <name type="scientific">Macrophomina phaseolina</name>
    <dbReference type="NCBI Taxonomy" id="35725"/>
    <lineage>
        <taxon>Eukaryota</taxon>
        <taxon>Fungi</taxon>
        <taxon>Dikarya</taxon>
        <taxon>Ascomycota</taxon>
        <taxon>Pezizomycotina</taxon>
        <taxon>Dothideomycetes</taxon>
        <taxon>Dothideomycetes incertae sedis</taxon>
        <taxon>Botryosphaeriales</taxon>
        <taxon>Botryosphaeriaceae</taxon>
        <taxon>Macrophomina</taxon>
    </lineage>
</organism>
<evidence type="ECO:0000256" key="6">
    <source>
        <dbReference type="ARBA" id="ARBA00022837"/>
    </source>
</evidence>
<sequence>NTSSLSLLCSSEQLPTPTLFGAKILSSSSQLVTNYPSYAPEAYNFNHPAVYADSIDFCNVAVTCTHPGHDDQIHVEAWLPLERNDRLQVVGGGGTVAGRFALSYMLMAGAIGEGYATVSTDAGVLVEHFYGRPPKYSYWSGCSQGGRQGLMLVQRYPIAYDGIVASAPATNIPSFAPSLYWPQLVMNLQGKYPRDCEMSAITEAAISACDGKDGVVDEHACDSMTGERIVCRCI</sequence>
<dbReference type="Proteomes" id="UP000774617">
    <property type="component" value="Unassembled WGS sequence"/>
</dbReference>
<dbReference type="InterPro" id="IPR029058">
    <property type="entry name" value="AB_hydrolase_fold"/>
</dbReference>
<evidence type="ECO:0000313" key="10">
    <source>
        <dbReference type="Proteomes" id="UP000774617"/>
    </source>
</evidence>
<dbReference type="EC" id="3.1.1.-" evidence="8"/>
<evidence type="ECO:0000313" key="9">
    <source>
        <dbReference type="EMBL" id="KAH7020632.1"/>
    </source>
</evidence>
<keyword evidence="7" id="KW-1015">Disulfide bond</keyword>
<protein>
    <recommendedName>
        <fullName evidence="8">Carboxylic ester hydrolase</fullName>
        <ecNumber evidence="8">3.1.1.-</ecNumber>
    </recommendedName>
</protein>
<evidence type="ECO:0000256" key="1">
    <source>
        <dbReference type="ARBA" id="ARBA00006249"/>
    </source>
</evidence>
<keyword evidence="3" id="KW-0479">Metal-binding</keyword>
<keyword evidence="6" id="KW-0106">Calcium</keyword>
<evidence type="ECO:0000256" key="5">
    <source>
        <dbReference type="ARBA" id="ARBA00022801"/>
    </source>
</evidence>
<comment type="similarity">
    <text evidence="1 8">Belongs to the tannase family.</text>
</comment>
<dbReference type="PANTHER" id="PTHR33938:SF13">
    <property type="entry name" value="CARBOXYLIC ESTER HYDROLASE"/>
    <property type="match status" value="1"/>
</dbReference>
<evidence type="ECO:0000256" key="2">
    <source>
        <dbReference type="ARBA" id="ARBA00022487"/>
    </source>
</evidence>